<feature type="chain" id="PRO_5008109983" evidence="2">
    <location>
        <begin position="27"/>
        <end position="628"/>
    </location>
</feature>
<feature type="signal peptide" evidence="2">
    <location>
        <begin position="1"/>
        <end position="26"/>
    </location>
</feature>
<evidence type="ECO:0000313" key="3">
    <source>
        <dbReference type="EMBL" id="OAV92293.1"/>
    </source>
</evidence>
<reference evidence="3" key="2">
    <citation type="submission" date="2016-05" db="EMBL/GenBank/DDBJ databases">
        <title>Comparative analysis highlights variable genome content of wheat rusts and divergence of the mating loci.</title>
        <authorList>
            <person name="Cuomo C.A."/>
            <person name="Bakkeren G."/>
            <person name="Szabo L."/>
            <person name="Khalil H."/>
            <person name="Joly D."/>
            <person name="Goldberg J."/>
            <person name="Young S."/>
            <person name="Zeng Q."/>
            <person name="Fellers J."/>
        </authorList>
    </citation>
    <scope>NUCLEOTIDE SEQUENCE [LARGE SCALE GENOMIC DNA]</scope>
    <source>
        <strain evidence="3">1-1 BBBD Race 1</strain>
    </source>
</reference>
<organism evidence="3">
    <name type="scientific">Puccinia triticina (isolate 1-1 / race 1 (BBBD))</name>
    <name type="common">Brown leaf rust fungus</name>
    <dbReference type="NCBI Taxonomy" id="630390"/>
    <lineage>
        <taxon>Eukaryota</taxon>
        <taxon>Fungi</taxon>
        <taxon>Dikarya</taxon>
        <taxon>Basidiomycota</taxon>
        <taxon>Pucciniomycotina</taxon>
        <taxon>Pucciniomycetes</taxon>
        <taxon>Pucciniales</taxon>
        <taxon>Pucciniaceae</taxon>
        <taxon>Puccinia</taxon>
    </lineage>
</organism>
<name>A0A180GK07_PUCT1</name>
<reference evidence="3" key="1">
    <citation type="submission" date="2009-11" db="EMBL/GenBank/DDBJ databases">
        <authorList>
            <consortium name="The Broad Institute Genome Sequencing Platform"/>
            <person name="Ward D."/>
            <person name="Feldgarden M."/>
            <person name="Earl A."/>
            <person name="Young S.K."/>
            <person name="Zeng Q."/>
            <person name="Koehrsen M."/>
            <person name="Alvarado L."/>
            <person name="Berlin A."/>
            <person name="Bochicchio J."/>
            <person name="Borenstein D."/>
            <person name="Chapman S.B."/>
            <person name="Chen Z."/>
            <person name="Engels R."/>
            <person name="Freedman E."/>
            <person name="Gellesch M."/>
            <person name="Goldberg J."/>
            <person name="Griggs A."/>
            <person name="Gujja S."/>
            <person name="Heilman E."/>
            <person name="Heiman D."/>
            <person name="Hepburn T."/>
            <person name="Howarth C."/>
            <person name="Jen D."/>
            <person name="Larson L."/>
            <person name="Lewis B."/>
            <person name="Mehta T."/>
            <person name="Park D."/>
            <person name="Pearson M."/>
            <person name="Roberts A."/>
            <person name="Saif S."/>
            <person name="Shea T."/>
            <person name="Shenoy N."/>
            <person name="Sisk P."/>
            <person name="Stolte C."/>
            <person name="Sykes S."/>
            <person name="Thomson T."/>
            <person name="Walk T."/>
            <person name="White J."/>
            <person name="Yandava C."/>
            <person name="Izard J."/>
            <person name="Baranova O.V."/>
            <person name="Blanton J.M."/>
            <person name="Tanner A.C."/>
            <person name="Dewhirst F.E."/>
            <person name="Haas B."/>
            <person name="Nusbaum C."/>
            <person name="Birren B."/>
        </authorList>
    </citation>
    <scope>NUCLEOTIDE SEQUENCE [LARGE SCALE GENOMIC DNA]</scope>
    <source>
        <strain evidence="3">1-1 BBBD Race 1</strain>
    </source>
</reference>
<evidence type="ECO:0000256" key="2">
    <source>
        <dbReference type="SAM" id="SignalP"/>
    </source>
</evidence>
<dbReference type="EMBL" id="ADAS02000066">
    <property type="protein sequence ID" value="OAV92293.1"/>
    <property type="molecule type" value="Genomic_DNA"/>
</dbReference>
<evidence type="ECO:0000313" key="4">
    <source>
        <dbReference type="EnsemblFungi" id="PTTG_12121-t43_1-p1"/>
    </source>
</evidence>
<evidence type="ECO:0000313" key="5">
    <source>
        <dbReference type="Proteomes" id="UP000005240"/>
    </source>
</evidence>
<sequence length="628" mass="71666">MSPLQLPVHLRSLCLILLWSNLAVLATSPENIRLYIPVESEYTTDDLFAASSPNHVAAGGVAPPDEFMGEEPRAELGGPPTSGLPIVLSGFFSGPFLQGVPLPADPDVSISPSRHPMHPATSYILTHPSSTTTRLPSDETEAGALRGTPRRRIAKQGKAEKNPTRANTRMSELDRVAQLLRSHPFRPSHRSYLTELGEILIPYLRIARLAFKDKLAQLTDPKLDYYAFSGLKKIVHPSLPYGRYKLACSGDNHDCNGLQLLRVLKHDSNPQTDLVLCLHYRNLILFTHKLYEEILENLRIPIVAQVKLQEEFFTWLDKQIFAHTGGYPLLGTIEAPFPIWKADLSDQTLRPAQLQLLMFFSQAKGSLEQLPETASFLLSEFRRETPGPKSSQELAPIRFNIFEPPKETLSILLKLFPPQFDQEKFGSVKAVNDEIVKFITSDFKQQSDRFDTPTGGDEHVHPKLSIAIYESTHLQSTQDSQPLRILRESDSLPLREDQLLILVNRLLIDLDSFHQKIMRYFPEVHNTIQKRETRRKELLHWLVQMMIKPTDSLPVHGLVRTKPDRLPWDNMSPEDSVHLFGPVQRNLIKHFSRDERNRHAYSKHLVLFLATWYMHHHPDELEYVIKIT</sequence>
<dbReference type="AlphaFoldDB" id="A0A180GK07"/>
<dbReference type="EnsemblFungi" id="PTTG_12121-t43_1">
    <property type="protein sequence ID" value="PTTG_12121-t43_1-p1"/>
    <property type="gene ID" value="PTTG_12121"/>
</dbReference>
<dbReference type="OrthoDB" id="2507219at2759"/>
<keyword evidence="5" id="KW-1185">Reference proteome</keyword>
<dbReference type="VEuPathDB" id="FungiDB:PTTG_12121"/>
<evidence type="ECO:0000256" key="1">
    <source>
        <dbReference type="SAM" id="MobiDB-lite"/>
    </source>
</evidence>
<feature type="region of interest" description="Disordered" evidence="1">
    <location>
        <begin position="122"/>
        <end position="141"/>
    </location>
</feature>
<keyword evidence="2" id="KW-0732">Signal</keyword>
<dbReference type="Proteomes" id="UP000005240">
    <property type="component" value="Unassembled WGS sequence"/>
</dbReference>
<feature type="compositionally biased region" description="Polar residues" evidence="1">
    <location>
        <begin position="123"/>
        <end position="135"/>
    </location>
</feature>
<reference evidence="4 5" key="3">
    <citation type="journal article" date="2017" name="G3 (Bethesda)">
        <title>Comparative analysis highlights variable genome content of wheat rusts and divergence of the mating loci.</title>
        <authorList>
            <person name="Cuomo C.A."/>
            <person name="Bakkeren G."/>
            <person name="Khalil H.B."/>
            <person name="Panwar V."/>
            <person name="Joly D."/>
            <person name="Linning R."/>
            <person name="Sakthikumar S."/>
            <person name="Song X."/>
            <person name="Adiconis X."/>
            <person name="Fan L."/>
            <person name="Goldberg J.M."/>
            <person name="Levin J.Z."/>
            <person name="Young S."/>
            <person name="Zeng Q."/>
            <person name="Anikster Y."/>
            <person name="Bruce M."/>
            <person name="Wang M."/>
            <person name="Yin C."/>
            <person name="McCallum B."/>
            <person name="Szabo L.J."/>
            <person name="Hulbert S."/>
            <person name="Chen X."/>
            <person name="Fellers J.P."/>
        </authorList>
    </citation>
    <scope>NUCLEOTIDE SEQUENCE</scope>
    <source>
        <strain evidence="4">isolate 1-1 / race 1 (BBBD)</strain>
        <strain evidence="5">Isolate 1-1 / race 1 (BBBD)</strain>
    </source>
</reference>
<protein>
    <submittedName>
        <fullName evidence="3 4">Uncharacterized protein</fullName>
    </submittedName>
</protein>
<accession>A0A180GK07</accession>
<proteinExistence type="predicted"/>
<reference evidence="4" key="4">
    <citation type="submission" date="2025-05" db="UniProtKB">
        <authorList>
            <consortium name="EnsemblFungi"/>
        </authorList>
    </citation>
    <scope>IDENTIFICATION</scope>
    <source>
        <strain evidence="4">isolate 1-1 / race 1 (BBBD)</strain>
    </source>
</reference>
<gene>
    <name evidence="3" type="ORF">PTTG_12121</name>
</gene>